<dbReference type="Proteomes" id="UP001056766">
    <property type="component" value="Unassembled WGS sequence"/>
</dbReference>
<keyword evidence="3 10" id="KW-0813">Transport</keyword>
<dbReference type="Pfam" id="PF00005">
    <property type="entry name" value="ABC_tran"/>
    <property type="match status" value="1"/>
</dbReference>
<evidence type="ECO:0000256" key="10">
    <source>
        <dbReference type="RuleBase" id="RU364103"/>
    </source>
</evidence>
<evidence type="ECO:0000313" key="13">
    <source>
        <dbReference type="Proteomes" id="UP001056766"/>
    </source>
</evidence>
<dbReference type="GO" id="GO:0016887">
    <property type="term" value="F:ATP hydrolysis activity"/>
    <property type="evidence" value="ECO:0007669"/>
    <property type="project" value="InterPro"/>
</dbReference>
<keyword evidence="13" id="KW-1185">Reference proteome</keyword>
<dbReference type="SUPFAM" id="SSF52540">
    <property type="entry name" value="P-loop containing nucleoside triphosphate hydrolases"/>
    <property type="match status" value="1"/>
</dbReference>
<feature type="domain" description="ABC transporter" evidence="11">
    <location>
        <begin position="3"/>
        <end position="238"/>
    </location>
</feature>
<comment type="subcellular location">
    <subcellularLocation>
        <location evidence="1 10">Cell membrane</location>
        <topology evidence="1 10">Peripheral membrane protein</topology>
    </subcellularLocation>
</comment>
<evidence type="ECO:0000259" key="11">
    <source>
        <dbReference type="PROSITE" id="PS50893"/>
    </source>
</evidence>
<dbReference type="AlphaFoldDB" id="A0A9E4ZGX2"/>
<evidence type="ECO:0000256" key="3">
    <source>
        <dbReference type="ARBA" id="ARBA00022448"/>
    </source>
</evidence>
<evidence type="ECO:0000256" key="2">
    <source>
        <dbReference type="ARBA" id="ARBA00005417"/>
    </source>
</evidence>
<dbReference type="InterPro" id="IPR003593">
    <property type="entry name" value="AAA+_ATPase"/>
</dbReference>
<dbReference type="FunFam" id="3.40.50.300:FF:000224">
    <property type="entry name" value="Energy-coupling factor transporter ATP-binding protein EcfA"/>
    <property type="match status" value="1"/>
</dbReference>
<keyword evidence="7" id="KW-1278">Translocase</keyword>
<organism evidence="12 13">
    <name type="scientific">Methanococcoides seepicolus</name>
    <dbReference type="NCBI Taxonomy" id="2828780"/>
    <lineage>
        <taxon>Archaea</taxon>
        <taxon>Methanobacteriati</taxon>
        <taxon>Methanobacteriota</taxon>
        <taxon>Stenosarchaea group</taxon>
        <taxon>Methanomicrobia</taxon>
        <taxon>Methanosarcinales</taxon>
        <taxon>Methanosarcinaceae</taxon>
        <taxon>Methanococcoides</taxon>
    </lineage>
</organism>
<comment type="function">
    <text evidence="9">Probably part of an ABC transporter complex. Responsible for energy coupling to the transport system.</text>
</comment>
<accession>A0A9E4ZGX2</accession>
<evidence type="ECO:0000256" key="5">
    <source>
        <dbReference type="ARBA" id="ARBA00022741"/>
    </source>
</evidence>
<dbReference type="InterPro" id="IPR003439">
    <property type="entry name" value="ABC_transporter-like_ATP-bd"/>
</dbReference>
<dbReference type="InterPro" id="IPR050095">
    <property type="entry name" value="ECF_ABC_transporter_ATP-bd"/>
</dbReference>
<name>A0A9E4ZGX2_9EURY</name>
<dbReference type="EMBL" id="JAGSOI010000051">
    <property type="protein sequence ID" value="MCM1987472.1"/>
    <property type="molecule type" value="Genomic_DNA"/>
</dbReference>
<evidence type="ECO:0000256" key="4">
    <source>
        <dbReference type="ARBA" id="ARBA00022475"/>
    </source>
</evidence>
<dbReference type="RefSeq" id="WP_250868826.1">
    <property type="nucleotide sequence ID" value="NZ_JAGSOI010000051.1"/>
</dbReference>
<keyword evidence="5 10" id="KW-0547">Nucleotide-binding</keyword>
<dbReference type="Gene3D" id="3.40.50.300">
    <property type="entry name" value="P-loop containing nucleotide triphosphate hydrolases"/>
    <property type="match status" value="1"/>
</dbReference>
<sequence length="440" mass="48953">MILETKGLKYSYHDGTQALKGIDVKIEKGKKIAFVGKNGSGKSTLFMLLNGTLKPKEGTVYFHGKPMEYDSKSLREIRKSVGIVFQNSDDQIFAPTVYQDVGFGPTNLGHSKEEVEKLVEKTLEYIGITEFRNKPPHHLSGGQKKRVAIAGVCSMEPDVMILDEPLANLDPVGADEILDLLNELNQNNTTMIISTHDVELAYSWADYVYFMNEGNIIGEGAPEDVFKDMELLKKSNLRQPRTLEIYNELERRNLATRNRFPTSVPELVHSLKPPELMWIEVSPDVKEGDVVNLGILHGEYAINSPYEAVNAKVLHIHPEGHAIAEMTRHGIKSGGIFIYDMDKYDAGPFKRILAEEDIDSIGAMGKKSKSLAEKHLLDLQITSGVIDKSILMALCGKRSMILTSGGMIEHAVKRIDEYAENSGIAIQLSLVNSEREELGI</sequence>
<keyword evidence="6 10" id="KW-0067">ATP-binding</keyword>
<dbReference type="GO" id="GO:0042626">
    <property type="term" value="F:ATPase-coupled transmembrane transporter activity"/>
    <property type="evidence" value="ECO:0007669"/>
    <property type="project" value="TreeGrafter"/>
</dbReference>
<dbReference type="PROSITE" id="PS50893">
    <property type="entry name" value="ABC_TRANSPORTER_2"/>
    <property type="match status" value="1"/>
</dbReference>
<reference evidence="12" key="2">
    <citation type="submission" date="2021-04" db="EMBL/GenBank/DDBJ databases">
        <authorList>
            <person name="Dong X."/>
        </authorList>
    </citation>
    <scope>NUCLEOTIDE SEQUENCE</scope>
    <source>
        <strain evidence="12">LLY</strain>
    </source>
</reference>
<reference evidence="12" key="1">
    <citation type="journal article" date="2021" name="mSystems">
        <title>Bacteria and Archaea Synergistically Convert Glycine Betaine to Biogenic Methane in the Formosa Cold Seep of the South China Sea.</title>
        <authorList>
            <person name="Li L."/>
            <person name="Zhang W."/>
            <person name="Zhang S."/>
            <person name="Song L."/>
            <person name="Sun Q."/>
            <person name="Zhang H."/>
            <person name="Xiang H."/>
            <person name="Dong X."/>
        </authorList>
    </citation>
    <scope>NUCLEOTIDE SEQUENCE</scope>
    <source>
        <strain evidence="12">LLY</strain>
    </source>
</reference>
<dbReference type="InterPro" id="IPR027417">
    <property type="entry name" value="P-loop_NTPase"/>
</dbReference>
<dbReference type="GO" id="GO:0005524">
    <property type="term" value="F:ATP binding"/>
    <property type="evidence" value="ECO:0007669"/>
    <property type="project" value="UniProtKB-UniRule"/>
</dbReference>
<dbReference type="InterPro" id="IPR005876">
    <property type="entry name" value="Co_trans_ATP-bd"/>
</dbReference>
<evidence type="ECO:0000256" key="7">
    <source>
        <dbReference type="ARBA" id="ARBA00022967"/>
    </source>
</evidence>
<dbReference type="GO" id="GO:0006824">
    <property type="term" value="P:cobalt ion transport"/>
    <property type="evidence" value="ECO:0007669"/>
    <property type="project" value="InterPro"/>
</dbReference>
<dbReference type="NCBIfam" id="TIGR01166">
    <property type="entry name" value="cbiO"/>
    <property type="match status" value="1"/>
</dbReference>
<dbReference type="GO" id="GO:0043190">
    <property type="term" value="C:ATP-binding cassette (ABC) transporter complex"/>
    <property type="evidence" value="ECO:0007669"/>
    <property type="project" value="TreeGrafter"/>
</dbReference>
<dbReference type="PANTHER" id="PTHR43553:SF24">
    <property type="entry name" value="ENERGY-COUPLING FACTOR TRANSPORTER ATP-BINDING PROTEIN ECFA1"/>
    <property type="match status" value="1"/>
</dbReference>
<comment type="function">
    <text evidence="10">Part of an ABC transporter complex. Responsible for energy coupling to the transport system.</text>
</comment>
<evidence type="ECO:0000256" key="1">
    <source>
        <dbReference type="ARBA" id="ARBA00004202"/>
    </source>
</evidence>
<dbReference type="CDD" id="cd03225">
    <property type="entry name" value="ABC_cobalt_CbiO_domain1"/>
    <property type="match status" value="1"/>
</dbReference>
<evidence type="ECO:0000256" key="8">
    <source>
        <dbReference type="ARBA" id="ARBA00023136"/>
    </source>
</evidence>
<protein>
    <recommendedName>
        <fullName evidence="10">ABC transporter ATP-binding protein</fullName>
    </recommendedName>
</protein>
<comment type="caution">
    <text evidence="12">The sequence shown here is derived from an EMBL/GenBank/DDBJ whole genome shotgun (WGS) entry which is preliminary data.</text>
</comment>
<gene>
    <name evidence="12" type="ORF">KDK67_10845</name>
</gene>
<evidence type="ECO:0000256" key="6">
    <source>
        <dbReference type="ARBA" id="ARBA00022840"/>
    </source>
</evidence>
<proteinExistence type="inferred from homology"/>
<dbReference type="PANTHER" id="PTHR43553">
    <property type="entry name" value="HEAVY METAL TRANSPORTER"/>
    <property type="match status" value="1"/>
</dbReference>
<keyword evidence="4 10" id="KW-1003">Cell membrane</keyword>
<comment type="similarity">
    <text evidence="2 10">Belongs to the ABC transporter superfamily.</text>
</comment>
<dbReference type="InterPro" id="IPR015856">
    <property type="entry name" value="ABC_transpr_CbiO/EcfA_su"/>
</dbReference>
<keyword evidence="8 10" id="KW-0472">Membrane</keyword>
<evidence type="ECO:0000313" key="12">
    <source>
        <dbReference type="EMBL" id="MCM1987472.1"/>
    </source>
</evidence>
<evidence type="ECO:0000256" key="9">
    <source>
        <dbReference type="ARBA" id="ARBA00025157"/>
    </source>
</evidence>
<dbReference type="SMART" id="SM00382">
    <property type="entry name" value="AAA"/>
    <property type="match status" value="1"/>
</dbReference>